<evidence type="ECO:0000313" key="4">
    <source>
        <dbReference type="EMBL" id="SCL83877.1"/>
    </source>
</evidence>
<evidence type="ECO:0000313" key="9">
    <source>
        <dbReference type="Proteomes" id="UP000220214"/>
    </source>
</evidence>
<dbReference type="EMBL" id="FMIE01000109">
    <property type="protein sequence ID" value="SCL83877.1"/>
    <property type="molecule type" value="Genomic_DNA"/>
</dbReference>
<evidence type="ECO:0000313" key="5">
    <source>
        <dbReference type="EMBL" id="SCL83979.1"/>
    </source>
</evidence>
<dbReference type="AlphaFoldDB" id="A0A0Y9TI40"/>
<proteinExistence type="predicted"/>
<dbReference type="OrthoDB" id="373137at2759"/>
<protein>
    <submittedName>
        <fullName evidence="1">Plasmodium variant antigen protein Cir/Yir/Bir, putative</fullName>
    </submittedName>
</protein>
<dbReference type="EMBL" id="LT160022">
    <property type="protein sequence ID" value="CXH85046.1"/>
    <property type="molecule type" value="Genomic_DNA"/>
</dbReference>
<evidence type="ECO:0000313" key="1">
    <source>
        <dbReference type="EMBL" id="CXH85046.1"/>
    </source>
</evidence>
<organism evidence="1 6">
    <name type="scientific">Plasmodium berghei</name>
    <dbReference type="NCBI Taxonomy" id="5821"/>
    <lineage>
        <taxon>Eukaryota</taxon>
        <taxon>Sar</taxon>
        <taxon>Alveolata</taxon>
        <taxon>Apicomplexa</taxon>
        <taxon>Aconoidasida</taxon>
        <taxon>Haemosporida</taxon>
        <taxon>Plasmodiidae</taxon>
        <taxon>Plasmodium</taxon>
        <taxon>Plasmodium (Vinckeia)</taxon>
    </lineage>
</organism>
<dbReference type="InterPro" id="IPR006477">
    <property type="entry name" value="Yir_bir_cir"/>
</dbReference>
<evidence type="ECO:0000313" key="3">
    <source>
        <dbReference type="EMBL" id="SCL82588.1"/>
    </source>
</evidence>
<dbReference type="EMBL" id="FMIH01000109">
    <property type="protein sequence ID" value="SCL82588.1"/>
    <property type="molecule type" value="Genomic_DNA"/>
</dbReference>
<evidence type="ECO:0000313" key="7">
    <source>
        <dbReference type="Proteomes" id="UP000219860"/>
    </source>
</evidence>
<dbReference type="Proteomes" id="UP000069549">
    <property type="component" value="Chromosome 2"/>
</dbReference>
<accession>A0A0Y9TI40</accession>
<dbReference type="EMBL" id="FMII01000148">
    <property type="protein sequence ID" value="SCL83979.1"/>
    <property type="molecule type" value="Genomic_DNA"/>
</dbReference>
<name>A0A0Y9TI40_PLABE</name>
<dbReference type="Proteomes" id="UP000219860">
    <property type="component" value="Unassembled WGS sequence"/>
</dbReference>
<dbReference type="Pfam" id="PF06022">
    <property type="entry name" value="Cir_Bir_Yir"/>
    <property type="match status" value="1"/>
</dbReference>
<dbReference type="Proteomes" id="UP000516480">
    <property type="component" value="Unassembled WGS sequence"/>
</dbReference>
<gene>
    <name evidence="1" type="ORF">PBK173_000019000</name>
    <name evidence="2" type="ORF">PBNK65E_000503900</name>
    <name evidence="4" type="ORF">PBNK65NY_000501500</name>
    <name evidence="5" type="ORF">PBSP11A_000503600</name>
    <name evidence="3" type="ORF">PBSP11RLL_000502300</name>
</gene>
<dbReference type="EMBL" id="FLVA01000116">
    <property type="protein sequence ID" value="SBW38203.1"/>
    <property type="molecule type" value="Genomic_DNA"/>
</dbReference>
<dbReference type="Proteomes" id="UP000219974">
    <property type="component" value="Unassembled WGS sequence"/>
</dbReference>
<evidence type="ECO:0000313" key="2">
    <source>
        <dbReference type="EMBL" id="SBW38203.1"/>
    </source>
</evidence>
<evidence type="ECO:0000313" key="6">
    <source>
        <dbReference type="Proteomes" id="UP000069549"/>
    </source>
</evidence>
<reference evidence="1 6" key="1">
    <citation type="submission" date="2016-02" db="EMBL/GenBank/DDBJ databases">
        <authorList>
            <consortium name="Pathogen Informatics"/>
        </authorList>
    </citation>
    <scope>NUCLEOTIDE SEQUENCE [LARGE SCALE GENOMIC DNA]</scope>
    <source>
        <strain evidence="1 6">K173</strain>
        <strain evidence="4">NK65 ny</strain>
        <strain evidence="2 9">NK65e</strain>
        <strain evidence="5 7">SP11 Antwerpcl1</strain>
        <strain evidence="3 8">SP11 RLL</strain>
    </source>
</reference>
<sequence>MDKNMCKKFQDVKEWFPDQLDSKGNYQFKDDQLSNKFSVFKFVAKSNIDIIDYIVIWLSYMLSLKENETKNSLQYFYTTFINNDRYKNPIDKVEGCSSYKDLIVKKHDLTNADMDNNIISKLYDAFNILCNLHTEFNEHSPNCEEYLTKANEFSKKYKELKKYSSNNKNGSFSQILLTLSNDYANFKNKCNDIRCSNFSSFPTIEKAQSSEVTSSNSSIYSLFGFRKRAQKQYLREKIKNIKKRMNY</sequence>
<evidence type="ECO:0000313" key="8">
    <source>
        <dbReference type="Proteomes" id="UP000219974"/>
    </source>
</evidence>
<dbReference type="Proteomes" id="UP000220214">
    <property type="component" value="Unassembled WGS sequence"/>
</dbReference>
<dbReference type="NCBIfam" id="TIGR01590">
    <property type="entry name" value="yir-bir-cir_Pla"/>
    <property type="match status" value="1"/>
</dbReference>